<dbReference type="OrthoDB" id="5353557at2759"/>
<feature type="transmembrane region" description="Helical" evidence="1">
    <location>
        <begin position="14"/>
        <end position="36"/>
    </location>
</feature>
<dbReference type="Proteomes" id="UP000008827">
    <property type="component" value="Chromosome 4"/>
</dbReference>
<evidence type="ECO:0000256" key="1">
    <source>
        <dbReference type="SAM" id="Phobius"/>
    </source>
</evidence>
<sequence length="44" mass="5247">MTVILPVVRKQHELLMTLLLCNAAAMEVINWIIFYYKFLFLFLS</sequence>
<keyword evidence="1" id="KW-0812">Transmembrane</keyword>
<dbReference type="EnsemblPlants" id="KRH62726">
    <property type="protein sequence ID" value="KRH62726"/>
    <property type="gene ID" value="GLYMA_04G127000"/>
</dbReference>
<evidence type="ECO:0000313" key="3">
    <source>
        <dbReference type="EnsemblPlants" id="KRH62726"/>
    </source>
</evidence>
<proteinExistence type="predicted"/>
<evidence type="ECO:0000313" key="4">
    <source>
        <dbReference type="Proteomes" id="UP000008827"/>
    </source>
</evidence>
<protein>
    <submittedName>
        <fullName evidence="2 3">Uncharacterized protein</fullName>
    </submittedName>
</protein>
<name>A0A0R0K7R6_SOYBN</name>
<reference evidence="2" key="3">
    <citation type="submission" date="2018-07" db="EMBL/GenBank/DDBJ databases">
        <title>WGS assembly of Glycine max.</title>
        <authorList>
            <person name="Schmutz J."/>
            <person name="Cannon S."/>
            <person name="Schlueter J."/>
            <person name="Ma J."/>
            <person name="Mitros T."/>
            <person name="Nelson W."/>
            <person name="Hyten D."/>
            <person name="Song Q."/>
            <person name="Thelen J."/>
            <person name="Cheng J."/>
            <person name="Xu D."/>
            <person name="Hellsten U."/>
            <person name="May G."/>
            <person name="Yu Y."/>
            <person name="Sakurai T."/>
            <person name="Umezawa T."/>
            <person name="Bhattacharyya M."/>
            <person name="Sandhu D."/>
            <person name="Valliyodan B."/>
            <person name="Lindquist E."/>
            <person name="Peto M."/>
            <person name="Grant D."/>
            <person name="Shu S."/>
            <person name="Goodstein D."/>
            <person name="Barry K."/>
            <person name="Futrell-Griggs M."/>
            <person name="Abernathy B."/>
            <person name="Du J."/>
            <person name="Tian Z."/>
            <person name="Zhu L."/>
            <person name="Gill N."/>
            <person name="Joshi T."/>
            <person name="Libault M."/>
            <person name="Sethuraman A."/>
            <person name="Zhang X."/>
            <person name="Shinozaki K."/>
            <person name="Nguyen H."/>
            <person name="Wing R."/>
            <person name="Cregan P."/>
            <person name="Specht J."/>
            <person name="Grimwood J."/>
            <person name="Rokhsar D."/>
            <person name="Stacey G."/>
            <person name="Shoemaker R."/>
            <person name="Jackson S."/>
        </authorList>
    </citation>
    <scope>NUCLEOTIDE SEQUENCE</scope>
    <source>
        <tissue evidence="2">Callus</tissue>
    </source>
</reference>
<keyword evidence="4" id="KW-1185">Reference proteome</keyword>
<keyword evidence="1" id="KW-0472">Membrane</keyword>
<reference evidence="3" key="2">
    <citation type="submission" date="2018-02" db="UniProtKB">
        <authorList>
            <consortium name="EnsemblPlants"/>
        </authorList>
    </citation>
    <scope>IDENTIFICATION</scope>
    <source>
        <strain evidence="3">Williams 82</strain>
    </source>
</reference>
<dbReference type="AlphaFoldDB" id="A0A0R0K7R6"/>
<keyword evidence="1" id="KW-1133">Transmembrane helix</keyword>
<dbReference type="EMBL" id="CM000837">
    <property type="protein sequence ID" value="KRH62726.1"/>
    <property type="molecule type" value="Genomic_DNA"/>
</dbReference>
<dbReference type="Gramene" id="KRH62726">
    <property type="protein sequence ID" value="KRH62726"/>
    <property type="gene ID" value="GLYMA_04G127000"/>
</dbReference>
<evidence type="ECO:0000313" key="2">
    <source>
        <dbReference type="EMBL" id="KRH62726.1"/>
    </source>
</evidence>
<accession>A0A0R0K7R6</accession>
<organism evidence="2">
    <name type="scientific">Glycine max</name>
    <name type="common">Soybean</name>
    <name type="synonym">Glycine hispida</name>
    <dbReference type="NCBI Taxonomy" id="3847"/>
    <lineage>
        <taxon>Eukaryota</taxon>
        <taxon>Viridiplantae</taxon>
        <taxon>Streptophyta</taxon>
        <taxon>Embryophyta</taxon>
        <taxon>Tracheophyta</taxon>
        <taxon>Spermatophyta</taxon>
        <taxon>Magnoliopsida</taxon>
        <taxon>eudicotyledons</taxon>
        <taxon>Gunneridae</taxon>
        <taxon>Pentapetalae</taxon>
        <taxon>rosids</taxon>
        <taxon>fabids</taxon>
        <taxon>Fabales</taxon>
        <taxon>Fabaceae</taxon>
        <taxon>Papilionoideae</taxon>
        <taxon>50 kb inversion clade</taxon>
        <taxon>NPAAA clade</taxon>
        <taxon>indigoferoid/millettioid clade</taxon>
        <taxon>Phaseoleae</taxon>
        <taxon>Glycine</taxon>
        <taxon>Glycine subgen. Soja</taxon>
    </lineage>
</organism>
<reference evidence="2 3" key="1">
    <citation type="journal article" date="2010" name="Nature">
        <title>Genome sequence of the palaeopolyploid soybean.</title>
        <authorList>
            <person name="Schmutz J."/>
            <person name="Cannon S.B."/>
            <person name="Schlueter J."/>
            <person name="Ma J."/>
            <person name="Mitros T."/>
            <person name="Nelson W."/>
            <person name="Hyten D.L."/>
            <person name="Song Q."/>
            <person name="Thelen J.J."/>
            <person name="Cheng J."/>
            <person name="Xu D."/>
            <person name="Hellsten U."/>
            <person name="May G.D."/>
            <person name="Yu Y."/>
            <person name="Sakurai T."/>
            <person name="Umezawa T."/>
            <person name="Bhattacharyya M.K."/>
            <person name="Sandhu D."/>
            <person name="Valliyodan B."/>
            <person name="Lindquist E."/>
            <person name="Peto M."/>
            <person name="Grant D."/>
            <person name="Shu S."/>
            <person name="Goodstein D."/>
            <person name="Barry K."/>
            <person name="Futrell-Griggs M."/>
            <person name="Abernathy B."/>
            <person name="Du J."/>
            <person name="Tian Z."/>
            <person name="Zhu L."/>
            <person name="Gill N."/>
            <person name="Joshi T."/>
            <person name="Libault M."/>
            <person name="Sethuraman A."/>
            <person name="Zhang X.-C."/>
            <person name="Shinozaki K."/>
            <person name="Nguyen H.T."/>
            <person name="Wing R.A."/>
            <person name="Cregan P."/>
            <person name="Specht J."/>
            <person name="Grimwood J."/>
            <person name="Rokhsar D."/>
            <person name="Stacey G."/>
            <person name="Shoemaker R.C."/>
            <person name="Jackson S.A."/>
        </authorList>
    </citation>
    <scope>NUCLEOTIDE SEQUENCE [LARGE SCALE GENOMIC DNA]</scope>
    <source>
        <strain evidence="3">cv. Williams 82</strain>
        <tissue evidence="2">Callus</tissue>
    </source>
</reference>
<gene>
    <name evidence="2" type="ORF">GLYMA_04G127000</name>
</gene>
<dbReference type="InParanoid" id="A0A0R0K7R6"/>